<feature type="compositionally biased region" description="Polar residues" evidence="1">
    <location>
        <begin position="416"/>
        <end position="429"/>
    </location>
</feature>
<dbReference type="AlphaFoldDB" id="A0A835HPL0"/>
<keyword evidence="2" id="KW-0812">Transmembrane</keyword>
<evidence type="ECO:0000313" key="4">
    <source>
        <dbReference type="Proteomes" id="UP000631114"/>
    </source>
</evidence>
<reference evidence="3 4" key="1">
    <citation type="submission" date="2020-10" db="EMBL/GenBank/DDBJ databases">
        <title>The Coptis chinensis genome and diversification of protoberbering-type alkaloids.</title>
        <authorList>
            <person name="Wang B."/>
            <person name="Shu S."/>
            <person name="Song C."/>
            <person name="Liu Y."/>
        </authorList>
    </citation>
    <scope>NUCLEOTIDE SEQUENCE [LARGE SCALE GENOMIC DNA]</scope>
    <source>
        <strain evidence="3">HL-2020</strain>
        <tissue evidence="3">Leaf</tissue>
    </source>
</reference>
<dbReference type="OrthoDB" id="1080706at2759"/>
<comment type="caution">
    <text evidence="3">The sequence shown here is derived from an EMBL/GenBank/DDBJ whole genome shotgun (WGS) entry which is preliminary data.</text>
</comment>
<feature type="compositionally biased region" description="Low complexity" evidence="1">
    <location>
        <begin position="196"/>
        <end position="217"/>
    </location>
</feature>
<evidence type="ECO:0000256" key="1">
    <source>
        <dbReference type="SAM" id="MobiDB-lite"/>
    </source>
</evidence>
<evidence type="ECO:0000256" key="2">
    <source>
        <dbReference type="SAM" id="Phobius"/>
    </source>
</evidence>
<keyword evidence="4" id="KW-1185">Reference proteome</keyword>
<sequence length="525" mass="58958">MADSDAYSHQLEVAPQRLVSGNETNPSKFNSHFLYKALSVAIVLVILPLFPSQAPEFINQTMFTRTWELLHLLFVGVAVSYGLFSRRNVEETEKENQLKVDTTQTYMSRILQVSSVFDDEVETPAFSDENKAQTWNSKYFRGDPVVVVEDDNSVLDEQSSTISNVSNKPLFLPVRSLRSAVSDTDNAESFGEPVESLGSSLSRSASSTSKSSSTGTREFGDMYPIDLEENLKENVLPSPIPWRSRSGRMEMKEEVGEVNPPPYSLPRRLKTLPLISPKKEECVQGFSPPPPPPPLPTPISRTSPITKSSSRTNGVSSEKKDVTRSFTDELKDRSRSGREGFPGRRDCGIESMKSEGKYRIHSEASSMGRSVRTIRGNETITEPRKYRDFEEQRTDGKSEKRSKEVDMDKPGRSTGGFIQQMTSPQNQNHEISRPTPKPSLPKYQKKETKKLAEKVILESEEYTSSEDDHSQGGSDTEEAASDILSDAQPDPNEVDKKADEFIAKFREQIRLQRIESIKRSSGQHR</sequence>
<feature type="compositionally biased region" description="Basic and acidic residues" evidence="1">
    <location>
        <begin position="317"/>
        <end position="362"/>
    </location>
</feature>
<feature type="transmembrane region" description="Helical" evidence="2">
    <location>
        <begin position="33"/>
        <end position="50"/>
    </location>
</feature>
<feature type="compositionally biased region" description="Basic and acidic residues" evidence="1">
    <location>
        <begin position="444"/>
        <end position="457"/>
    </location>
</feature>
<evidence type="ECO:0000313" key="3">
    <source>
        <dbReference type="EMBL" id="KAF9603179.1"/>
    </source>
</evidence>
<feature type="compositionally biased region" description="Low complexity" evidence="1">
    <location>
        <begin position="298"/>
        <end position="312"/>
    </location>
</feature>
<dbReference type="InterPro" id="IPR008480">
    <property type="entry name" value="DUF761_pln"/>
</dbReference>
<protein>
    <recommendedName>
        <fullName evidence="5">Hydroxyproline-rich glycoprotein family protein</fullName>
    </recommendedName>
</protein>
<proteinExistence type="predicted"/>
<dbReference type="PANTHER" id="PTHR34059:SF1">
    <property type="entry name" value="EXPRESSED PROTEIN"/>
    <property type="match status" value="1"/>
</dbReference>
<feature type="compositionally biased region" description="Basic and acidic residues" evidence="1">
    <location>
        <begin position="381"/>
        <end position="411"/>
    </location>
</feature>
<feature type="region of interest" description="Disordered" evidence="1">
    <location>
        <begin position="183"/>
        <end position="220"/>
    </location>
</feature>
<name>A0A835HPL0_9MAGN</name>
<dbReference type="PANTHER" id="PTHR34059">
    <property type="entry name" value="EXPRESSED PROTEIN"/>
    <property type="match status" value="1"/>
</dbReference>
<feature type="compositionally biased region" description="Pro residues" evidence="1">
    <location>
        <begin position="287"/>
        <end position="297"/>
    </location>
</feature>
<organism evidence="3 4">
    <name type="scientific">Coptis chinensis</name>
    <dbReference type="NCBI Taxonomy" id="261450"/>
    <lineage>
        <taxon>Eukaryota</taxon>
        <taxon>Viridiplantae</taxon>
        <taxon>Streptophyta</taxon>
        <taxon>Embryophyta</taxon>
        <taxon>Tracheophyta</taxon>
        <taxon>Spermatophyta</taxon>
        <taxon>Magnoliopsida</taxon>
        <taxon>Ranunculales</taxon>
        <taxon>Ranunculaceae</taxon>
        <taxon>Coptidoideae</taxon>
        <taxon>Coptis</taxon>
    </lineage>
</organism>
<feature type="region of interest" description="Disordered" evidence="1">
    <location>
        <begin position="281"/>
        <end position="499"/>
    </location>
</feature>
<gene>
    <name evidence="3" type="ORF">IFM89_034512</name>
</gene>
<accession>A0A835HPL0</accession>
<keyword evidence="2" id="KW-0472">Membrane</keyword>
<evidence type="ECO:0008006" key="5">
    <source>
        <dbReference type="Google" id="ProtNLM"/>
    </source>
</evidence>
<dbReference type="Proteomes" id="UP000631114">
    <property type="component" value="Unassembled WGS sequence"/>
</dbReference>
<keyword evidence="2" id="KW-1133">Transmembrane helix</keyword>
<dbReference type="Pfam" id="PF05553">
    <property type="entry name" value="DUF761"/>
    <property type="match status" value="1"/>
</dbReference>
<dbReference type="EMBL" id="JADFTS010000006">
    <property type="protein sequence ID" value="KAF9603179.1"/>
    <property type="molecule type" value="Genomic_DNA"/>
</dbReference>